<evidence type="ECO:0000256" key="1">
    <source>
        <dbReference type="SAM" id="Phobius"/>
    </source>
</evidence>
<keyword evidence="3" id="KW-1185">Reference proteome</keyword>
<keyword evidence="1" id="KW-0472">Membrane</keyword>
<protein>
    <submittedName>
        <fullName evidence="2">Uncharacterized protein</fullName>
    </submittedName>
</protein>
<dbReference type="RefSeq" id="WP_152584505.1">
    <property type="nucleotide sequence ID" value="NZ_CP045423.1"/>
</dbReference>
<evidence type="ECO:0000313" key="2">
    <source>
        <dbReference type="EMBL" id="QFU14855.1"/>
    </source>
</evidence>
<name>A0A5P9JUJ6_9HYPH</name>
<dbReference type="Proteomes" id="UP000325614">
    <property type="component" value="Chromosome"/>
</dbReference>
<keyword evidence="1" id="KW-1133">Transmembrane helix</keyword>
<evidence type="ECO:0000313" key="3">
    <source>
        <dbReference type="Proteomes" id="UP000325614"/>
    </source>
</evidence>
<organism evidence="2 3">
    <name type="scientific">Microvirga thermotolerans</name>
    <dbReference type="NCBI Taxonomy" id="2651334"/>
    <lineage>
        <taxon>Bacteria</taxon>
        <taxon>Pseudomonadati</taxon>
        <taxon>Pseudomonadota</taxon>
        <taxon>Alphaproteobacteria</taxon>
        <taxon>Hyphomicrobiales</taxon>
        <taxon>Methylobacteriaceae</taxon>
        <taxon>Microvirga</taxon>
    </lineage>
</organism>
<dbReference type="AlphaFoldDB" id="A0A5P9JUJ6"/>
<proteinExistence type="predicted"/>
<gene>
    <name evidence="2" type="ORF">GDR74_00735</name>
</gene>
<sequence length="79" mass="8287">MSPFPPAIPVPFPARLLPEGPWRFAPSAAGSRSVLDRAGDAPPPPAAAERAQTAFEAVGLFLLVLIGLAAVWIMVRGRV</sequence>
<reference evidence="2 3" key="1">
    <citation type="submission" date="2019-10" db="EMBL/GenBank/DDBJ databases">
        <title>Isolation, Identification of Microvirga thermotolerans HR1, a novel thermophilic bacterium and Comparative Genomics of the genus Microvirga.</title>
        <authorList>
            <person name="Li J."/>
            <person name="Zhang W."/>
            <person name="Lin M."/>
            <person name="Wang J."/>
        </authorList>
    </citation>
    <scope>NUCLEOTIDE SEQUENCE [LARGE SCALE GENOMIC DNA]</scope>
    <source>
        <strain evidence="2 3">HR1</strain>
    </source>
</reference>
<dbReference type="KEGG" id="mico:GDR74_00735"/>
<dbReference type="EMBL" id="CP045423">
    <property type="protein sequence ID" value="QFU14855.1"/>
    <property type="molecule type" value="Genomic_DNA"/>
</dbReference>
<keyword evidence="1" id="KW-0812">Transmembrane</keyword>
<feature type="transmembrane region" description="Helical" evidence="1">
    <location>
        <begin position="54"/>
        <end position="75"/>
    </location>
</feature>
<accession>A0A5P9JUJ6</accession>